<organism evidence="1 2">
    <name type="scientific">Turneriella parva (strain ATCC BAA-1111 / DSM 21527 / NCTC 11395 / H)</name>
    <name type="common">Leptospira parva</name>
    <dbReference type="NCBI Taxonomy" id="869212"/>
    <lineage>
        <taxon>Bacteria</taxon>
        <taxon>Pseudomonadati</taxon>
        <taxon>Spirochaetota</taxon>
        <taxon>Spirochaetia</taxon>
        <taxon>Leptospirales</taxon>
        <taxon>Leptospiraceae</taxon>
        <taxon>Turneriella</taxon>
    </lineage>
</organism>
<dbReference type="KEGG" id="tpx:Turpa_2619"/>
<sequence>MISSLFLLFAACGKKPEPTPQGWLVNGQPVTSAQNIVLSAGSSLYLPERFTVEAAADTVVRVTEPKPGMFHIHLLYGTAMLQQNDAATVVTAQVDARILRLRSARFLLQKKAAGTKLFVLDGALDLETAGNKTELAAQGENYSEFSPTGAKYSKAAARDAVKYFPEFVNFRRLVAAR</sequence>
<evidence type="ECO:0008006" key="3">
    <source>
        <dbReference type="Google" id="ProtNLM"/>
    </source>
</evidence>
<accession>I4B7K2</accession>
<dbReference type="EMBL" id="CP002959">
    <property type="protein sequence ID" value="AFM13259.1"/>
    <property type="molecule type" value="Genomic_DNA"/>
</dbReference>
<dbReference type="HOGENOM" id="CLU_1517286_0_0_12"/>
<keyword evidence="2" id="KW-1185">Reference proteome</keyword>
<dbReference type="STRING" id="869212.Turpa_2619"/>
<protein>
    <recommendedName>
        <fullName evidence="3">FecR protein domain-containing protein</fullName>
    </recommendedName>
</protein>
<proteinExistence type="predicted"/>
<dbReference type="Proteomes" id="UP000006048">
    <property type="component" value="Chromosome"/>
</dbReference>
<evidence type="ECO:0000313" key="1">
    <source>
        <dbReference type="EMBL" id="AFM13259.1"/>
    </source>
</evidence>
<evidence type="ECO:0000313" key="2">
    <source>
        <dbReference type="Proteomes" id="UP000006048"/>
    </source>
</evidence>
<dbReference type="PATRIC" id="fig|869212.3.peg.2640"/>
<name>I4B7K2_TURPD</name>
<dbReference type="RefSeq" id="WP_014803764.1">
    <property type="nucleotide sequence ID" value="NC_018020.1"/>
</dbReference>
<reference evidence="1 2" key="1">
    <citation type="submission" date="2012-06" db="EMBL/GenBank/DDBJ databases">
        <title>The complete chromosome of genome of Turneriella parva DSM 21527.</title>
        <authorList>
            <consortium name="US DOE Joint Genome Institute (JGI-PGF)"/>
            <person name="Lucas S."/>
            <person name="Han J."/>
            <person name="Lapidus A."/>
            <person name="Bruce D."/>
            <person name="Goodwin L."/>
            <person name="Pitluck S."/>
            <person name="Peters L."/>
            <person name="Kyrpides N."/>
            <person name="Mavromatis K."/>
            <person name="Ivanova N."/>
            <person name="Mikhailova N."/>
            <person name="Chertkov O."/>
            <person name="Detter J.C."/>
            <person name="Tapia R."/>
            <person name="Han C."/>
            <person name="Land M."/>
            <person name="Hauser L."/>
            <person name="Markowitz V."/>
            <person name="Cheng J.-F."/>
            <person name="Hugenholtz P."/>
            <person name="Woyke T."/>
            <person name="Wu D."/>
            <person name="Gronow S."/>
            <person name="Wellnitz S."/>
            <person name="Brambilla E."/>
            <person name="Klenk H.-P."/>
            <person name="Eisen J.A."/>
        </authorList>
    </citation>
    <scope>NUCLEOTIDE SEQUENCE [LARGE SCALE GENOMIC DNA]</scope>
    <source>
        <strain evidence="2">ATCC BAA-1111 / DSM 21527 / NCTC 11395 / H</strain>
    </source>
</reference>
<gene>
    <name evidence="1" type="ordered locus">Turpa_2619</name>
</gene>
<dbReference type="AlphaFoldDB" id="I4B7K2"/>